<name>J7R641_HUIN7</name>
<dbReference type="Gene3D" id="3.40.50.10190">
    <property type="entry name" value="BRCT domain"/>
    <property type="match status" value="4"/>
</dbReference>
<accession>J7R641</accession>
<keyword evidence="4" id="KW-1185">Reference proteome</keyword>
<evidence type="ECO:0000256" key="1">
    <source>
        <dbReference type="SAM" id="MobiDB-lite"/>
    </source>
</evidence>
<dbReference type="InterPro" id="IPR001357">
    <property type="entry name" value="BRCT_dom"/>
</dbReference>
<feature type="domain" description="BRCT" evidence="2">
    <location>
        <begin position="1"/>
        <end position="112"/>
    </location>
</feature>
<reference evidence="3 4" key="1">
    <citation type="journal article" date="2011" name="Proc. Natl. Acad. Sci. U.S.A.">
        <title>Evolutionary erosion of yeast sex chromosomes by mating-type switching accidents.</title>
        <authorList>
            <person name="Gordon J.L."/>
            <person name="Armisen D."/>
            <person name="Proux-Wera E."/>
            <person name="Oheigeartaigh S.S."/>
            <person name="Byrne K.P."/>
            <person name="Wolfe K.H."/>
        </authorList>
    </citation>
    <scope>NUCLEOTIDE SEQUENCE [LARGE SCALE GENOMIC DNA]</scope>
    <source>
        <strain evidence="4">ATCC MYA-139 / BCRC 22969 / CBS 8797 / CCRC 22969 / KCTC 17520 / NBRC 10181 / NCYC 3082</strain>
    </source>
</reference>
<reference evidence="4" key="2">
    <citation type="submission" date="2012-08" db="EMBL/GenBank/DDBJ databases">
        <title>Genome sequence of Kazachstania naganishii.</title>
        <authorList>
            <person name="Gordon J.L."/>
            <person name="Armisen D."/>
            <person name="Proux-Wera E."/>
            <person name="OhEigeartaigh S.S."/>
            <person name="Byrne K.P."/>
            <person name="Wolfe K.H."/>
        </authorList>
    </citation>
    <scope>NUCLEOTIDE SEQUENCE [LARGE SCALE GENOMIC DNA]</scope>
    <source>
        <strain evidence="4">ATCC MYA-139 / BCRC 22969 / CBS 8797 / CCRC 22969 / KCTC 17520 / NBRC 10181 / NCYC 3082</strain>
    </source>
</reference>
<dbReference type="GeneID" id="34526025"/>
<protein>
    <recommendedName>
        <fullName evidence="2">BRCT domain-containing protein</fullName>
    </recommendedName>
</protein>
<dbReference type="EMBL" id="HE978318">
    <property type="protein sequence ID" value="CCK70325.1"/>
    <property type="molecule type" value="Genomic_DNA"/>
</dbReference>
<dbReference type="AlphaFoldDB" id="J7R641"/>
<dbReference type="Pfam" id="PF00533">
    <property type="entry name" value="BRCT"/>
    <property type="match status" value="1"/>
</dbReference>
<evidence type="ECO:0000313" key="4">
    <source>
        <dbReference type="Proteomes" id="UP000006310"/>
    </source>
</evidence>
<dbReference type="GO" id="GO:0035361">
    <property type="term" value="C:Cul8-RING ubiquitin ligase complex"/>
    <property type="evidence" value="ECO:0007669"/>
    <property type="project" value="TreeGrafter"/>
</dbReference>
<feature type="domain" description="BRCT" evidence="2">
    <location>
        <begin position="344"/>
        <end position="437"/>
    </location>
</feature>
<feature type="region of interest" description="Disordered" evidence="1">
    <location>
        <begin position="622"/>
        <end position="665"/>
    </location>
</feature>
<organism evidence="3 4">
    <name type="scientific">Huiozyma naganishii (strain ATCC MYA-139 / BCRC 22969 / CBS 8797 / KCTC 17520 / NBRC 10181 / NCYC 3082 / Yp74L-3)</name>
    <name type="common">Yeast</name>
    <name type="synonym">Kazachstania naganishii</name>
    <dbReference type="NCBI Taxonomy" id="1071383"/>
    <lineage>
        <taxon>Eukaryota</taxon>
        <taxon>Fungi</taxon>
        <taxon>Dikarya</taxon>
        <taxon>Ascomycota</taxon>
        <taxon>Saccharomycotina</taxon>
        <taxon>Saccharomycetes</taxon>
        <taxon>Saccharomycetales</taxon>
        <taxon>Saccharomycetaceae</taxon>
        <taxon>Huiozyma</taxon>
    </lineage>
</organism>
<feature type="compositionally biased region" description="Basic and acidic residues" evidence="1">
    <location>
        <begin position="539"/>
        <end position="549"/>
    </location>
</feature>
<dbReference type="Pfam" id="PF16771">
    <property type="entry name" value="RTT107_BRCT_6"/>
    <property type="match status" value="1"/>
</dbReference>
<dbReference type="SMART" id="SM00292">
    <property type="entry name" value="BRCT"/>
    <property type="match status" value="3"/>
</dbReference>
<feature type="domain" description="BRCT" evidence="2">
    <location>
        <begin position="113"/>
        <end position="208"/>
    </location>
</feature>
<dbReference type="RefSeq" id="XP_022464571.1">
    <property type="nucleotide sequence ID" value="XM_022608035.1"/>
</dbReference>
<dbReference type="SUPFAM" id="SSF52113">
    <property type="entry name" value="BRCT domain"/>
    <property type="match status" value="2"/>
</dbReference>
<dbReference type="HOGENOM" id="CLU_002149_0_0_1"/>
<gene>
    <name evidence="3" type="primary">KNAG0E00570</name>
    <name evidence="3" type="ordered locus">KNAG_0E00570</name>
</gene>
<dbReference type="InterPro" id="IPR031906">
    <property type="entry name" value="RTT107_BRCT_6"/>
</dbReference>
<dbReference type="STRING" id="1071383.J7R641"/>
<dbReference type="InterPro" id="IPR036420">
    <property type="entry name" value="BRCT_dom_sf"/>
</dbReference>
<evidence type="ECO:0000313" key="3">
    <source>
        <dbReference type="EMBL" id="CCK70325.1"/>
    </source>
</evidence>
<dbReference type="Proteomes" id="UP000006310">
    <property type="component" value="Chromosome 5"/>
</dbReference>
<feature type="compositionally biased region" description="Polar residues" evidence="1">
    <location>
        <begin position="478"/>
        <end position="490"/>
    </location>
</feature>
<dbReference type="OMA" id="QRFYIQR"/>
<dbReference type="KEGG" id="kng:KNAG_0E00570"/>
<proteinExistence type="predicted"/>
<dbReference type="Pfam" id="PF16770">
    <property type="entry name" value="RTT107_BRCT_5"/>
    <property type="match status" value="1"/>
</dbReference>
<dbReference type="PANTHER" id="PTHR47667:SF1">
    <property type="entry name" value="REGULATOR OF TY1 TRANSPOSITION PROTEIN 107"/>
    <property type="match status" value="1"/>
</dbReference>
<evidence type="ECO:0000259" key="2">
    <source>
        <dbReference type="PROSITE" id="PS50172"/>
    </source>
</evidence>
<dbReference type="GO" id="GO:0006302">
    <property type="term" value="P:double-strand break repair"/>
    <property type="evidence" value="ECO:0007669"/>
    <property type="project" value="TreeGrafter"/>
</dbReference>
<dbReference type="PROSITE" id="PS50172">
    <property type="entry name" value="BRCT"/>
    <property type="match status" value="3"/>
</dbReference>
<dbReference type="GO" id="GO:0005634">
    <property type="term" value="C:nucleus"/>
    <property type="evidence" value="ECO:0007669"/>
    <property type="project" value="TreeGrafter"/>
</dbReference>
<dbReference type="PANTHER" id="PTHR47667">
    <property type="entry name" value="REGULATOR OF TY1 TRANSPOSITION PROTEIN 107"/>
    <property type="match status" value="1"/>
</dbReference>
<dbReference type="eggNOG" id="KOG2043">
    <property type="taxonomic scope" value="Eukaryota"/>
</dbReference>
<dbReference type="CDD" id="cd00027">
    <property type="entry name" value="BRCT"/>
    <property type="match status" value="1"/>
</dbReference>
<feature type="compositionally biased region" description="Polar residues" evidence="1">
    <location>
        <begin position="630"/>
        <end position="648"/>
    </location>
</feature>
<dbReference type="OrthoDB" id="342264at2759"/>
<sequence>MNSETFKHLNILVIDTAGSGNGERVKKLLQENGVNNCYTWRSNGSSTTGDSAKQFFKTEWGSKDLHFVVSDTTNFPFYRCAAFDYMIPVVTPDWVRHSLNSKKLAKTVLYSPDARHFLKDSVICLPRKNFKYTEYLLYSELIICMGGSHSEVLSSKTTHYICKTKDDPIMSKIADYINSKPDERKKWNFKVVYPMWIIHCFKKGQLVDNISNISCINANEHYDEDERCQDIWDEVLGIPFQEPKRFLQGHEFIIDIDLALARGPYTFLLQYVENCSGSIKHHLNSDEITSNVTADCFIAQSEKTSECQTSRRTTLMCGNLIWLFNMWSLDSFTLPSSKIIWGPLKQSVVRSDELILSFTNYFGLQRSYIQRITERLGGVSTTSLTKRNTHLVSRMAIGKKFELAKQWGGQRCRVVNHLWLEECYRQKRIMDTEDPRFQNFEVGKMGLDFSLGQMSDATENKDIVLQLQDSDNESLLNWNESDSTASTTIPSPVKETSRGVDLGTDAVTMRNIDEDDLGTASPEELEVGTAKPNPTTNIPDDHNEGTEDVPVHGDVVEEHVPASILPNYAEDGEFETAPDKYADLFSNLSQTSDDRMGGVEQAKPKTEELTTPIASRQTFVKNTVHDPTGGTPTASKKTYVKTTTQDPNADTPITPPTEPALSGVGRRQARAEAEKRLHTDIEALNAFQKNSKRKRIGDLLPEEIEQLESVKRVNNEARDIVCQLNKDSTVESETFLKTVRHTYSIVAYITGCLDDMTALDKAILKLVGIKIVKHENEHVRHLNCIVAPKVMRTAKFLISLSFKPLKYVLLPQFISDVLNAVSRGASFPLDFERYVIPGFDMTLVDRTSLPTAVFERAHITHVNVMGDIRGGFDVISHILQKHGVQDIHKLRSLPDDTLVANNHHRRSKTIVSGKKTIHTPPLCVVMGAKKSQVAKLKKLWTQSNDSNTEGLFVISWDWCVDTLFRMDVDYSKSEHVLFSSL</sequence>
<feature type="region of interest" description="Disordered" evidence="1">
    <location>
        <begin position="515"/>
        <end position="549"/>
    </location>
</feature>
<dbReference type="InterPro" id="IPR053036">
    <property type="entry name" value="CellCycle_DNARepair_Reg"/>
</dbReference>
<feature type="region of interest" description="Disordered" evidence="1">
    <location>
        <begin position="478"/>
        <end position="499"/>
    </location>
</feature>
<dbReference type="GO" id="GO:1990683">
    <property type="term" value="P:DNA double-strand break attachment to nuclear envelope"/>
    <property type="evidence" value="ECO:0007669"/>
    <property type="project" value="TreeGrafter"/>
</dbReference>
<dbReference type="Pfam" id="PF12738">
    <property type="entry name" value="PTCB-BRCT"/>
    <property type="match status" value="1"/>
</dbReference>